<gene>
    <name evidence="1" type="ORF">PR048_028601</name>
</gene>
<evidence type="ECO:0000313" key="1">
    <source>
        <dbReference type="EMBL" id="KAJ8869609.1"/>
    </source>
</evidence>
<evidence type="ECO:0000313" key="2">
    <source>
        <dbReference type="Proteomes" id="UP001159363"/>
    </source>
</evidence>
<reference evidence="1 2" key="1">
    <citation type="submission" date="2023-02" db="EMBL/GenBank/DDBJ databases">
        <title>LHISI_Scaffold_Assembly.</title>
        <authorList>
            <person name="Stuart O.P."/>
            <person name="Cleave R."/>
            <person name="Magrath M.J.L."/>
            <person name="Mikheyev A.S."/>
        </authorList>
    </citation>
    <scope>NUCLEOTIDE SEQUENCE [LARGE SCALE GENOMIC DNA]</scope>
    <source>
        <strain evidence="1">Daus_M_001</strain>
        <tissue evidence="1">Leg muscle</tissue>
    </source>
</reference>
<name>A0ABQ9GET5_9NEOP</name>
<organism evidence="1 2">
    <name type="scientific">Dryococelus australis</name>
    <dbReference type="NCBI Taxonomy" id="614101"/>
    <lineage>
        <taxon>Eukaryota</taxon>
        <taxon>Metazoa</taxon>
        <taxon>Ecdysozoa</taxon>
        <taxon>Arthropoda</taxon>
        <taxon>Hexapoda</taxon>
        <taxon>Insecta</taxon>
        <taxon>Pterygota</taxon>
        <taxon>Neoptera</taxon>
        <taxon>Polyneoptera</taxon>
        <taxon>Phasmatodea</taxon>
        <taxon>Verophasmatodea</taxon>
        <taxon>Anareolatae</taxon>
        <taxon>Phasmatidae</taxon>
        <taxon>Eurycanthinae</taxon>
        <taxon>Dryococelus</taxon>
    </lineage>
</organism>
<sequence>MATRIQRILALASEERLAEIDKRTKNEMAHISRVAECPMGGENMDSVWPAAYSSISCNHSEILTVADHHVEIHPATSETIFDSVPLMETVSSLNSVADLCTSDIPKIAPSSTNNSANMNASLNTEEPQNVLPREVVQLGRSKKDGKGKYLTKKEISDWYDASVTNHMLVCMVRTNKGKASGVKRLSERKSDEVISHIKRFTRYTSHYCRAQTSSDFLPCHH</sequence>
<dbReference type="EMBL" id="JARBHB010000013">
    <property type="protein sequence ID" value="KAJ8869609.1"/>
    <property type="molecule type" value="Genomic_DNA"/>
</dbReference>
<keyword evidence="2" id="KW-1185">Reference proteome</keyword>
<comment type="caution">
    <text evidence="1">The sequence shown here is derived from an EMBL/GenBank/DDBJ whole genome shotgun (WGS) entry which is preliminary data.</text>
</comment>
<protein>
    <submittedName>
        <fullName evidence="1">Uncharacterized protein</fullName>
    </submittedName>
</protein>
<accession>A0ABQ9GET5</accession>
<dbReference type="Proteomes" id="UP001159363">
    <property type="component" value="Chromosome 12"/>
</dbReference>
<proteinExistence type="predicted"/>